<feature type="transmembrane region" description="Helical" evidence="1">
    <location>
        <begin position="218"/>
        <end position="236"/>
    </location>
</feature>
<dbReference type="EMBL" id="LZZI01000100">
    <property type="protein sequence ID" value="OOM58550.1"/>
    <property type="molecule type" value="Genomic_DNA"/>
</dbReference>
<feature type="transmembrane region" description="Helical" evidence="1">
    <location>
        <begin position="287"/>
        <end position="316"/>
    </location>
</feature>
<reference evidence="2 3" key="1">
    <citation type="submission" date="2016-05" db="EMBL/GenBank/DDBJ databases">
        <title>Microbial solvent formation.</title>
        <authorList>
            <person name="Poehlein A."/>
            <person name="Montoya Solano J.D."/>
            <person name="Flitsch S."/>
            <person name="Krabben P."/>
            <person name="Duerre P."/>
            <person name="Daniel R."/>
        </authorList>
    </citation>
    <scope>NUCLEOTIDE SEQUENCE [LARGE SCALE GENOMIC DNA]</scope>
    <source>
        <strain evidence="2 3">DSM 53</strain>
    </source>
</reference>
<gene>
    <name evidence="2" type="ORF">CLBCK_40050</name>
</gene>
<keyword evidence="1" id="KW-0472">Membrane</keyword>
<organism evidence="2 3">
    <name type="scientific">Clostridium beijerinckii</name>
    <name type="common">Clostridium MP</name>
    <dbReference type="NCBI Taxonomy" id="1520"/>
    <lineage>
        <taxon>Bacteria</taxon>
        <taxon>Bacillati</taxon>
        <taxon>Bacillota</taxon>
        <taxon>Clostridia</taxon>
        <taxon>Eubacteriales</taxon>
        <taxon>Clostridiaceae</taxon>
        <taxon>Clostridium</taxon>
    </lineage>
</organism>
<evidence type="ECO:0000313" key="3">
    <source>
        <dbReference type="Proteomes" id="UP000190973"/>
    </source>
</evidence>
<dbReference type="AlphaFoldDB" id="A0A1S8RZC4"/>
<feature type="transmembrane region" description="Helical" evidence="1">
    <location>
        <begin position="243"/>
        <end position="267"/>
    </location>
</feature>
<evidence type="ECO:0008006" key="4">
    <source>
        <dbReference type="Google" id="ProtNLM"/>
    </source>
</evidence>
<keyword evidence="1" id="KW-1133">Transmembrane helix</keyword>
<name>A0A1S8RZC4_CLOBE</name>
<evidence type="ECO:0000256" key="1">
    <source>
        <dbReference type="SAM" id="Phobius"/>
    </source>
</evidence>
<protein>
    <recommendedName>
        <fullName evidence="4">DUF1700 domain-containing protein</fullName>
    </recommendedName>
</protein>
<comment type="caution">
    <text evidence="2">The sequence shown here is derived from an EMBL/GenBank/DDBJ whole genome shotgun (WGS) entry which is preliminary data.</text>
</comment>
<sequence length="331" mass="37558">MTKNEFFNILMDGLKDFPEIKLQDIISYYENYFKTRLTVGRTEDDIAKELGNPNLIVNKLRNEHSNITITLDNLTNNASTETSDEISNIDTTCINTDTNHINIYHSFKTNKKFSTIHSENKNDLKTDSNFNDFKSNNSYASNDCFYDLHNENISLDIQKSNYKCAELKESKYNISNENNFKRSDDISFGSEFSSNIRKIINISHNKSKDIISNFKTNIILKICIIILSLAIFFPVITGVIGCFIGLLGIAISIFIASIGVLIGGTFANFFTLPNTPAFISNFPYPVIVLFSLGSLSLSLLLMIVFFYLCKFLILILAKIYKFLKFRGGESL</sequence>
<keyword evidence="1" id="KW-0812">Transmembrane</keyword>
<dbReference type="Proteomes" id="UP000190973">
    <property type="component" value="Unassembled WGS sequence"/>
</dbReference>
<dbReference type="RefSeq" id="WP_077840304.1">
    <property type="nucleotide sequence ID" value="NZ_JABTAE010000001.1"/>
</dbReference>
<proteinExistence type="predicted"/>
<accession>A0A1S8RZC4</accession>
<evidence type="ECO:0000313" key="2">
    <source>
        <dbReference type="EMBL" id="OOM58550.1"/>
    </source>
</evidence>